<feature type="transmembrane region" description="Helical" evidence="6">
    <location>
        <begin position="117"/>
        <end position="139"/>
    </location>
</feature>
<dbReference type="InterPro" id="IPR011701">
    <property type="entry name" value="MFS"/>
</dbReference>
<feature type="transmembrane region" description="Helical" evidence="6">
    <location>
        <begin position="21"/>
        <end position="41"/>
    </location>
</feature>
<feature type="transmembrane region" description="Helical" evidence="6">
    <location>
        <begin position="92"/>
        <end position="111"/>
    </location>
</feature>
<feature type="transmembrane region" description="Helical" evidence="6">
    <location>
        <begin position="214"/>
        <end position="233"/>
    </location>
</feature>
<keyword evidence="3 6" id="KW-0812">Transmembrane</keyword>
<sequence>MSAAPSLPTPAPATAPTPFSLRLAVGLLGILLASMVAGLNGRVPGLVLADLRGAMGLSMDSASWLTTAYSAGELSAMPFATWFAITYSLRRFHLSMLFITLGISAVLPLVQNLHVLLVLRLFHGMLGGALIPILMMASLRFLPTPIRLHGLAIFSLVATFSPNIALWLAAVWVNHLEDWRWVYWHVIPLGMLAAGMVAWGIPKLPVALPRLKQANWLGLLLGMPGLMLMVVCLDQGVRLDWLNSPIIAASLLLGSVLCALFLISEWRHPTPFVRLQLLGRRNIGVNLMCCAVLLMAMASSAALPPIFLGMTHGFLMEQSYPLGLLIGFPQLIIAPCVAILLYQRWGDARHVFALGLALMSTACWMASDLTQEWMVSQFIGPTLLQAVGQPLAMIALLFLTTSAVQPMEGPFLAGLFNIVRVVSATAGGAVINQLLSVRGHFHTEALFDAAGSALPRLGLPDSTFDTLGNTLAEQATVLATADTYRLFGVLVLLLIPVVLWLNYIPPPMVERKAPAALAPAVS</sequence>
<dbReference type="PANTHER" id="PTHR42718:SF9">
    <property type="entry name" value="MAJOR FACILITATOR SUPERFAMILY MULTIDRUG TRANSPORTER MFSC"/>
    <property type="match status" value="1"/>
</dbReference>
<feature type="transmembrane region" description="Helical" evidence="6">
    <location>
        <begin position="320"/>
        <end position="342"/>
    </location>
</feature>
<name>A0AAE9KQP8_ALCFA</name>
<dbReference type="GO" id="GO:0016020">
    <property type="term" value="C:membrane"/>
    <property type="evidence" value="ECO:0007669"/>
    <property type="project" value="UniProtKB-SubCell"/>
</dbReference>
<proteinExistence type="predicted"/>
<evidence type="ECO:0000313" key="8">
    <source>
        <dbReference type="EMBL" id="UPL22430.1"/>
    </source>
</evidence>
<dbReference type="InterPro" id="IPR020846">
    <property type="entry name" value="MFS_dom"/>
</dbReference>
<evidence type="ECO:0000256" key="1">
    <source>
        <dbReference type="ARBA" id="ARBA00004141"/>
    </source>
</evidence>
<dbReference type="SUPFAM" id="SSF103473">
    <property type="entry name" value="MFS general substrate transporter"/>
    <property type="match status" value="1"/>
</dbReference>
<dbReference type="GO" id="GO:0022857">
    <property type="term" value="F:transmembrane transporter activity"/>
    <property type="evidence" value="ECO:0007669"/>
    <property type="project" value="InterPro"/>
</dbReference>
<dbReference type="Pfam" id="PF07690">
    <property type="entry name" value="MFS_1"/>
    <property type="match status" value="1"/>
</dbReference>
<evidence type="ECO:0000256" key="5">
    <source>
        <dbReference type="ARBA" id="ARBA00023136"/>
    </source>
</evidence>
<feature type="transmembrane region" description="Helical" evidence="6">
    <location>
        <begin position="283"/>
        <end position="308"/>
    </location>
</feature>
<feature type="transmembrane region" description="Helical" evidence="6">
    <location>
        <begin position="245"/>
        <end position="263"/>
    </location>
</feature>
<protein>
    <submittedName>
        <fullName evidence="8">MFS transporter</fullName>
    </submittedName>
</protein>
<dbReference type="RefSeq" id="WP_247966550.1">
    <property type="nucleotide sequence ID" value="NZ_CP095873.1"/>
</dbReference>
<comment type="subcellular location">
    <subcellularLocation>
        <location evidence="1">Membrane</location>
        <topology evidence="1">Multi-pass membrane protein</topology>
    </subcellularLocation>
</comment>
<evidence type="ECO:0000256" key="2">
    <source>
        <dbReference type="ARBA" id="ARBA00022448"/>
    </source>
</evidence>
<feature type="transmembrane region" description="Helical" evidence="6">
    <location>
        <begin position="182"/>
        <end position="202"/>
    </location>
</feature>
<feature type="transmembrane region" description="Helical" evidence="6">
    <location>
        <begin position="351"/>
        <end position="367"/>
    </location>
</feature>
<feature type="transmembrane region" description="Helical" evidence="6">
    <location>
        <begin position="379"/>
        <end position="399"/>
    </location>
</feature>
<keyword evidence="4 6" id="KW-1133">Transmembrane helix</keyword>
<evidence type="ECO:0000256" key="4">
    <source>
        <dbReference type="ARBA" id="ARBA00022989"/>
    </source>
</evidence>
<evidence type="ECO:0000256" key="6">
    <source>
        <dbReference type="SAM" id="Phobius"/>
    </source>
</evidence>
<keyword evidence="5 6" id="KW-0472">Membrane</keyword>
<evidence type="ECO:0000259" key="7">
    <source>
        <dbReference type="PROSITE" id="PS50850"/>
    </source>
</evidence>
<dbReference type="AlphaFoldDB" id="A0AAE9KQP8"/>
<evidence type="ECO:0000256" key="3">
    <source>
        <dbReference type="ARBA" id="ARBA00022692"/>
    </source>
</evidence>
<feature type="transmembrane region" description="Helical" evidence="6">
    <location>
        <begin position="484"/>
        <end position="504"/>
    </location>
</feature>
<accession>A0AAE9KQP8</accession>
<feature type="transmembrane region" description="Helical" evidence="6">
    <location>
        <begin position="151"/>
        <end position="170"/>
    </location>
</feature>
<feature type="transmembrane region" description="Helical" evidence="6">
    <location>
        <begin position="61"/>
        <end position="85"/>
    </location>
</feature>
<dbReference type="Gene3D" id="1.20.1250.20">
    <property type="entry name" value="MFS general substrate transporter like domains"/>
    <property type="match status" value="1"/>
</dbReference>
<dbReference type="PANTHER" id="PTHR42718">
    <property type="entry name" value="MAJOR FACILITATOR SUPERFAMILY MULTIDRUG TRANSPORTER MFSC"/>
    <property type="match status" value="1"/>
</dbReference>
<organism evidence="8 9">
    <name type="scientific">Alcaligenes faecalis</name>
    <dbReference type="NCBI Taxonomy" id="511"/>
    <lineage>
        <taxon>Bacteria</taxon>
        <taxon>Pseudomonadati</taxon>
        <taxon>Pseudomonadota</taxon>
        <taxon>Betaproteobacteria</taxon>
        <taxon>Burkholderiales</taxon>
        <taxon>Alcaligenaceae</taxon>
        <taxon>Alcaligenes</taxon>
    </lineage>
</organism>
<evidence type="ECO:0000313" key="9">
    <source>
        <dbReference type="Proteomes" id="UP000830925"/>
    </source>
</evidence>
<dbReference type="EMBL" id="CP095873">
    <property type="protein sequence ID" value="UPL22430.1"/>
    <property type="molecule type" value="Genomic_DNA"/>
</dbReference>
<keyword evidence="2" id="KW-0813">Transport</keyword>
<gene>
    <name evidence="8" type="ORF">MXF72_04935</name>
</gene>
<dbReference type="PROSITE" id="PS50850">
    <property type="entry name" value="MFS"/>
    <property type="match status" value="1"/>
</dbReference>
<dbReference type="InterPro" id="IPR036259">
    <property type="entry name" value="MFS_trans_sf"/>
</dbReference>
<feature type="domain" description="Major facilitator superfamily (MFS) profile" evidence="7">
    <location>
        <begin position="26"/>
        <end position="499"/>
    </location>
</feature>
<reference evidence="8" key="1">
    <citation type="submission" date="2022-04" db="EMBL/GenBank/DDBJ databases">
        <title>Genomic mining of Alcaligenes faecalis D334 producing ectoin and derivatives.</title>
        <authorList>
            <person name="Doan V.T."/>
            <person name="Quach N.T."/>
            <person name="Vu T.-H.-N."/>
            <person name="Phi Q.-T."/>
        </authorList>
    </citation>
    <scope>NUCLEOTIDE SEQUENCE</scope>
    <source>
        <strain evidence="8">D334</strain>
    </source>
</reference>
<dbReference type="Proteomes" id="UP000830925">
    <property type="component" value="Chromosome"/>
</dbReference>